<feature type="region of interest" description="Disordered" evidence="1">
    <location>
        <begin position="1"/>
        <end position="20"/>
    </location>
</feature>
<evidence type="ECO:0000256" key="1">
    <source>
        <dbReference type="SAM" id="MobiDB-lite"/>
    </source>
</evidence>
<protein>
    <submittedName>
        <fullName evidence="2">(pine wood nematode) hypothetical protein</fullName>
    </submittedName>
</protein>
<dbReference type="EMBL" id="CAJFCV020000003">
    <property type="protein sequence ID" value="CAG9105353.1"/>
    <property type="molecule type" value="Genomic_DNA"/>
</dbReference>
<reference evidence="2" key="2">
    <citation type="submission" date="2020-09" db="EMBL/GenBank/DDBJ databases">
        <authorList>
            <person name="Kikuchi T."/>
        </authorList>
    </citation>
    <scope>NUCLEOTIDE SEQUENCE</scope>
    <source>
        <strain evidence="2">Ka4C1</strain>
    </source>
</reference>
<evidence type="ECO:0000313" key="5">
    <source>
        <dbReference type="WBParaSite" id="BXY_0453100.1"/>
    </source>
</evidence>
<gene>
    <name evidence="2" type="ORF">BXYJ_LOCUS5866</name>
</gene>
<evidence type="ECO:0000313" key="4">
    <source>
        <dbReference type="Proteomes" id="UP000659654"/>
    </source>
</evidence>
<dbReference type="Proteomes" id="UP000659654">
    <property type="component" value="Unassembled WGS sequence"/>
</dbReference>
<dbReference type="Proteomes" id="UP000095284">
    <property type="component" value="Unplaced"/>
</dbReference>
<proteinExistence type="predicted"/>
<feature type="compositionally biased region" description="Basic and acidic residues" evidence="1">
    <location>
        <begin position="1"/>
        <end position="11"/>
    </location>
</feature>
<accession>A0A1I7RUX0</accession>
<dbReference type="EMBL" id="CAJFDI010000003">
    <property type="protein sequence ID" value="CAD5219813.1"/>
    <property type="molecule type" value="Genomic_DNA"/>
</dbReference>
<name>A0A1I7RUX0_BURXY</name>
<keyword evidence="4" id="KW-1185">Reference proteome</keyword>
<organism evidence="3 5">
    <name type="scientific">Bursaphelenchus xylophilus</name>
    <name type="common">Pinewood nematode worm</name>
    <name type="synonym">Aphelenchoides xylophilus</name>
    <dbReference type="NCBI Taxonomy" id="6326"/>
    <lineage>
        <taxon>Eukaryota</taxon>
        <taxon>Metazoa</taxon>
        <taxon>Ecdysozoa</taxon>
        <taxon>Nematoda</taxon>
        <taxon>Chromadorea</taxon>
        <taxon>Rhabditida</taxon>
        <taxon>Tylenchina</taxon>
        <taxon>Tylenchomorpha</taxon>
        <taxon>Aphelenchoidea</taxon>
        <taxon>Aphelenchoididae</taxon>
        <taxon>Bursaphelenchus</taxon>
    </lineage>
</organism>
<evidence type="ECO:0000313" key="3">
    <source>
        <dbReference type="Proteomes" id="UP000095284"/>
    </source>
</evidence>
<reference evidence="5" key="1">
    <citation type="submission" date="2016-11" db="UniProtKB">
        <authorList>
            <consortium name="WormBaseParasite"/>
        </authorList>
    </citation>
    <scope>IDENTIFICATION</scope>
</reference>
<dbReference type="Proteomes" id="UP000582659">
    <property type="component" value="Unassembled WGS sequence"/>
</dbReference>
<evidence type="ECO:0000313" key="2">
    <source>
        <dbReference type="EMBL" id="CAD5219813.1"/>
    </source>
</evidence>
<dbReference type="OrthoDB" id="10453573at2759"/>
<dbReference type="WBParaSite" id="BXY_0453100.1">
    <property type="protein sequence ID" value="BXY_0453100.1"/>
    <property type="gene ID" value="BXY_0453100"/>
</dbReference>
<dbReference type="AlphaFoldDB" id="A0A1I7RUX0"/>
<sequence>MPSKTDMEPRKGVMRGTSVRKSVEETRHILDEESVVPFRGKIDVSGVMKDNLEESVDANTSFGPPLSEIEHLEMPTMPSPTTPVGIRLARRAPRRCTLLVEKVAAVELPKKRKRKSKND</sequence>